<dbReference type="NCBIfam" id="TIGR01087">
    <property type="entry name" value="murD"/>
    <property type="match status" value="1"/>
</dbReference>
<evidence type="ECO:0000313" key="9">
    <source>
        <dbReference type="EMBL" id="CAB4549425.1"/>
    </source>
</evidence>
<reference evidence="9" key="1">
    <citation type="submission" date="2020-05" db="EMBL/GenBank/DDBJ databases">
        <authorList>
            <person name="Chiriac C."/>
            <person name="Salcher M."/>
            <person name="Ghai R."/>
            <person name="Kavagutti S V."/>
        </authorList>
    </citation>
    <scope>NUCLEOTIDE SEQUENCE</scope>
</reference>
<evidence type="ECO:0000256" key="5">
    <source>
        <dbReference type="ARBA" id="ARBA00022741"/>
    </source>
</evidence>
<dbReference type="InterPro" id="IPR036565">
    <property type="entry name" value="Mur-like_cat_sf"/>
</dbReference>
<keyword evidence="4" id="KW-0436">Ligase</keyword>
<dbReference type="GO" id="GO:0008764">
    <property type="term" value="F:UDP-N-acetylmuramoylalanine-D-glutamate ligase activity"/>
    <property type="evidence" value="ECO:0007669"/>
    <property type="project" value="UniProtKB-EC"/>
</dbReference>
<evidence type="ECO:0000256" key="6">
    <source>
        <dbReference type="ARBA" id="ARBA00022840"/>
    </source>
</evidence>
<dbReference type="Gene3D" id="3.90.190.20">
    <property type="entry name" value="Mur ligase, C-terminal domain"/>
    <property type="match status" value="1"/>
</dbReference>
<dbReference type="Gene3D" id="3.40.50.720">
    <property type="entry name" value="NAD(P)-binding Rossmann-like Domain"/>
    <property type="match status" value="1"/>
</dbReference>
<evidence type="ECO:0000256" key="4">
    <source>
        <dbReference type="ARBA" id="ARBA00022598"/>
    </source>
</evidence>
<dbReference type="EMBL" id="CAEZSX010000017">
    <property type="protein sequence ID" value="CAB4549425.1"/>
    <property type="molecule type" value="Genomic_DNA"/>
</dbReference>
<name>A0A6J6CE76_9ZZZZ</name>
<feature type="domain" description="Mur ligase C-terminal" evidence="7">
    <location>
        <begin position="344"/>
        <end position="461"/>
    </location>
</feature>
<comment type="subcellular location">
    <subcellularLocation>
        <location evidence="1">Cytoplasm</location>
    </subcellularLocation>
</comment>
<dbReference type="InterPro" id="IPR005762">
    <property type="entry name" value="MurD"/>
</dbReference>
<sequence>MANKADSLEHLSSWHSDWSKVSVVVIGLAKTGFSVADTLHELGAKVLIVAESATSEILDIVDVLGIESVIGSIEDQLKAFERFSPDLLVVSPGVPPTNALVISAGESSTPVWGDVDLAWRLRDRFDNQQEWICVTGTNGKTTVVELTEAMLLASGVKAVACGNIGKPILDCIRDPAEFEVLVVELSSFQLHYLNHIEPFSAACLNLAHDHIDWHGSFGAYHQSKARIYEGTKVACIYNLEDSATESMVQSATVNEGARAIGFGLGTPKPSNVGFVDEFLVDRAFLDQRADSALEVASLEDFHGLGVLTPHLLSNIAAATALARSFGVPPAACREALRNFRVSSHRIELVLEHEGVRYIDDSKATNAHAAAASLSSFENVVWILGGLLKGVDISELITKFAKRLRAAVVIGVDRKEILDRFSVLAPSVQVHEVQDGDDVMLRAVSLASAAAKQGDVVLLAPAAASMDQFVSYQDRGKQFAAAVSKVVGGANG</sequence>
<keyword evidence="3" id="KW-0963">Cytoplasm</keyword>
<dbReference type="UniPathway" id="UPA00219"/>
<dbReference type="GO" id="GO:0008360">
    <property type="term" value="P:regulation of cell shape"/>
    <property type="evidence" value="ECO:0007669"/>
    <property type="project" value="InterPro"/>
</dbReference>
<comment type="pathway">
    <text evidence="2">Cell wall biogenesis; peptidoglycan biosynthesis.</text>
</comment>
<dbReference type="Gene3D" id="3.40.1190.10">
    <property type="entry name" value="Mur-like, catalytic domain"/>
    <property type="match status" value="1"/>
</dbReference>
<keyword evidence="6" id="KW-0067">ATP-binding</keyword>
<dbReference type="SUPFAM" id="SSF51984">
    <property type="entry name" value="MurCD N-terminal domain"/>
    <property type="match status" value="1"/>
</dbReference>
<dbReference type="AlphaFoldDB" id="A0A6J6CE76"/>
<dbReference type="SUPFAM" id="SSF53623">
    <property type="entry name" value="MurD-like peptide ligases, catalytic domain"/>
    <property type="match status" value="1"/>
</dbReference>
<evidence type="ECO:0000259" key="7">
    <source>
        <dbReference type="Pfam" id="PF02875"/>
    </source>
</evidence>
<dbReference type="Pfam" id="PF08245">
    <property type="entry name" value="Mur_ligase_M"/>
    <property type="match status" value="1"/>
</dbReference>
<dbReference type="HAMAP" id="MF_00639">
    <property type="entry name" value="MurD"/>
    <property type="match status" value="1"/>
</dbReference>
<feature type="domain" description="Mur ligase central" evidence="8">
    <location>
        <begin position="134"/>
        <end position="322"/>
    </location>
</feature>
<evidence type="ECO:0000256" key="1">
    <source>
        <dbReference type="ARBA" id="ARBA00004496"/>
    </source>
</evidence>
<gene>
    <name evidence="9" type="ORF">UFOPK1537_00203</name>
</gene>
<dbReference type="InterPro" id="IPR004101">
    <property type="entry name" value="Mur_ligase_C"/>
</dbReference>
<dbReference type="InterPro" id="IPR013221">
    <property type="entry name" value="Mur_ligase_cen"/>
</dbReference>
<dbReference type="GO" id="GO:0009252">
    <property type="term" value="P:peptidoglycan biosynthetic process"/>
    <property type="evidence" value="ECO:0007669"/>
    <property type="project" value="UniProtKB-UniPathway"/>
</dbReference>
<protein>
    <submittedName>
        <fullName evidence="9">Unannotated protein</fullName>
    </submittedName>
</protein>
<dbReference type="SUPFAM" id="SSF53244">
    <property type="entry name" value="MurD-like peptide ligases, peptide-binding domain"/>
    <property type="match status" value="1"/>
</dbReference>
<dbReference type="GO" id="GO:0005737">
    <property type="term" value="C:cytoplasm"/>
    <property type="evidence" value="ECO:0007669"/>
    <property type="project" value="UniProtKB-SubCell"/>
</dbReference>
<accession>A0A6J6CE76</accession>
<dbReference type="Pfam" id="PF21799">
    <property type="entry name" value="MurD-like_N"/>
    <property type="match status" value="1"/>
</dbReference>
<evidence type="ECO:0000259" key="8">
    <source>
        <dbReference type="Pfam" id="PF08245"/>
    </source>
</evidence>
<dbReference type="InterPro" id="IPR036615">
    <property type="entry name" value="Mur_ligase_C_dom_sf"/>
</dbReference>
<dbReference type="PANTHER" id="PTHR43692">
    <property type="entry name" value="UDP-N-ACETYLMURAMOYLALANINE--D-GLUTAMATE LIGASE"/>
    <property type="match status" value="1"/>
</dbReference>
<keyword evidence="5" id="KW-0547">Nucleotide-binding</keyword>
<dbReference type="PANTHER" id="PTHR43692:SF1">
    <property type="entry name" value="UDP-N-ACETYLMURAMOYLALANINE--D-GLUTAMATE LIGASE"/>
    <property type="match status" value="1"/>
</dbReference>
<dbReference type="Pfam" id="PF02875">
    <property type="entry name" value="Mur_ligase_C"/>
    <property type="match status" value="1"/>
</dbReference>
<dbReference type="GO" id="GO:0005524">
    <property type="term" value="F:ATP binding"/>
    <property type="evidence" value="ECO:0007669"/>
    <property type="project" value="UniProtKB-KW"/>
</dbReference>
<evidence type="ECO:0000256" key="2">
    <source>
        <dbReference type="ARBA" id="ARBA00004752"/>
    </source>
</evidence>
<evidence type="ECO:0000256" key="3">
    <source>
        <dbReference type="ARBA" id="ARBA00022490"/>
    </source>
</evidence>
<proteinExistence type="inferred from homology"/>
<dbReference type="GO" id="GO:0051301">
    <property type="term" value="P:cell division"/>
    <property type="evidence" value="ECO:0007669"/>
    <property type="project" value="InterPro"/>
</dbReference>
<organism evidence="9">
    <name type="scientific">freshwater metagenome</name>
    <dbReference type="NCBI Taxonomy" id="449393"/>
    <lineage>
        <taxon>unclassified sequences</taxon>
        <taxon>metagenomes</taxon>
        <taxon>ecological metagenomes</taxon>
    </lineage>
</organism>